<accession>A0A5C3F9T6</accession>
<keyword evidence="3" id="KW-1185">Reference proteome</keyword>
<feature type="region of interest" description="Disordered" evidence="1">
    <location>
        <begin position="473"/>
        <end position="492"/>
    </location>
</feature>
<protein>
    <submittedName>
        <fullName evidence="2">Uncharacterized protein</fullName>
    </submittedName>
</protein>
<feature type="region of interest" description="Disordered" evidence="1">
    <location>
        <begin position="300"/>
        <end position="386"/>
    </location>
</feature>
<feature type="compositionally biased region" description="Basic and acidic residues" evidence="1">
    <location>
        <begin position="300"/>
        <end position="309"/>
    </location>
</feature>
<reference evidence="2 3" key="1">
    <citation type="submission" date="2018-03" db="EMBL/GenBank/DDBJ databases">
        <authorList>
            <person name="Guldener U."/>
        </authorList>
    </citation>
    <scope>NUCLEOTIDE SEQUENCE [LARGE SCALE GENOMIC DNA]</scope>
    <source>
        <strain evidence="2 3">DAOM196992</strain>
    </source>
</reference>
<evidence type="ECO:0000313" key="2">
    <source>
        <dbReference type="EMBL" id="SPO40980.1"/>
    </source>
</evidence>
<proteinExistence type="predicted"/>
<sequence length="642" mass="67979">MRQVNEEALGRASKSPVTSAQETAGLFCRSGVFSGRQPVSAIAVPIPLHQSPFSRDCDAQTRSFTLLPSGDPAAKWSRSEGTALASSWPSRTVLAIKQGYKGGTNERRGGRASSECFPSSTGQAQGVAQSCGEQPAAQTAESGGESNRELPTSGPSSEDNSNTCTFRLCLPTRLQLSQDVPWSATVGDQGGERETRATTGEKRDGSSLRRIMGKIGESSRYAAVCAPVLVFLGADNARNERGGGERGCRPTFGKKNEYNVLRTYVVARVQAADGVMPSAATDAVESFSFVAGVPPTWRDSKRTQMRNEEAEWCTTADEAASGSRSPTGWLPKHLNQGVPSSGGDSSEGDSTEGEAAAGDFGSMIRGRKTSGGITPGPQRPWLSLPSRRALPPSFVVLPAVVAKRGRGRHGRLGDGDDRRSGSVPLRSAPPSERRVPYRPASRIVAAPSSALATITCDPAISLRSTAILRQPRPSAMPAASIPPPPPLPPSTNDAADRVWGTSKQSCDPARPRGDVGGGLCGVATAEMLKLGRHQALTVSPPSRTTVFRPRMLPATCCPSGRPSWIWAPFSLPVGFPLGPPQWNHGLCRPVWPARREPPPRDVARAFALPVTSPVPLVSEDLFARFRDGTATSCVREPAAVPR</sequence>
<evidence type="ECO:0000256" key="1">
    <source>
        <dbReference type="SAM" id="MobiDB-lite"/>
    </source>
</evidence>
<dbReference type="AlphaFoldDB" id="A0A5C3F9T6"/>
<feature type="compositionally biased region" description="Basic and acidic residues" evidence="1">
    <location>
        <begin position="411"/>
        <end position="420"/>
    </location>
</feature>
<organism evidence="2 3">
    <name type="scientific">Pseudozyma flocculosa</name>
    <dbReference type="NCBI Taxonomy" id="84751"/>
    <lineage>
        <taxon>Eukaryota</taxon>
        <taxon>Fungi</taxon>
        <taxon>Dikarya</taxon>
        <taxon>Basidiomycota</taxon>
        <taxon>Ustilaginomycotina</taxon>
        <taxon>Ustilaginomycetes</taxon>
        <taxon>Ustilaginales</taxon>
        <taxon>Ustilaginaceae</taxon>
        <taxon>Pseudozyma</taxon>
    </lineage>
</organism>
<name>A0A5C3F9T6_9BASI</name>
<evidence type="ECO:0000313" key="3">
    <source>
        <dbReference type="Proteomes" id="UP000323386"/>
    </source>
</evidence>
<feature type="compositionally biased region" description="Basic and acidic residues" evidence="1">
    <location>
        <begin position="190"/>
        <end position="205"/>
    </location>
</feature>
<dbReference type="EMBL" id="OOIP01000023">
    <property type="protein sequence ID" value="SPO40980.1"/>
    <property type="molecule type" value="Genomic_DNA"/>
</dbReference>
<gene>
    <name evidence="2" type="ORF">PSFLO_06462</name>
</gene>
<feature type="compositionally biased region" description="Pro residues" evidence="1">
    <location>
        <begin position="480"/>
        <end position="489"/>
    </location>
</feature>
<feature type="compositionally biased region" description="Polar residues" evidence="1">
    <location>
        <begin position="116"/>
        <end position="162"/>
    </location>
</feature>
<dbReference type="Proteomes" id="UP000323386">
    <property type="component" value="Unassembled WGS sequence"/>
</dbReference>
<feature type="region of interest" description="Disordered" evidence="1">
    <location>
        <begin position="101"/>
        <end position="162"/>
    </location>
</feature>
<feature type="region of interest" description="Disordered" evidence="1">
    <location>
        <begin position="180"/>
        <end position="205"/>
    </location>
</feature>
<feature type="region of interest" description="Disordered" evidence="1">
    <location>
        <begin position="1"/>
        <end position="21"/>
    </location>
</feature>
<feature type="region of interest" description="Disordered" evidence="1">
    <location>
        <begin position="406"/>
        <end position="435"/>
    </location>
</feature>